<dbReference type="AlphaFoldDB" id="B7B5U9"/>
<protein>
    <submittedName>
        <fullName evidence="1">Uncharacterized protein</fullName>
    </submittedName>
</protein>
<reference evidence="1 2" key="1">
    <citation type="submission" date="2008-10" db="EMBL/GenBank/DDBJ databases">
        <title>Draft genome sequence of Parabacteroides johnsonii (DSM 18315).</title>
        <authorList>
            <person name="Sudarsanam P."/>
            <person name="Ley R."/>
            <person name="Guruge J."/>
            <person name="Turnbaugh P.J."/>
            <person name="Mahowald M."/>
            <person name="Liep D."/>
            <person name="Gordon J."/>
        </authorList>
    </citation>
    <scope>NUCLEOTIDE SEQUENCE [LARGE SCALE GENOMIC DNA]</scope>
    <source>
        <strain evidence="1 2">DSM 18315</strain>
    </source>
</reference>
<dbReference type="STRING" id="537006.PRABACTJOHN_00393"/>
<name>B7B5U9_9BACT</name>
<accession>B7B5U9</accession>
<proteinExistence type="predicted"/>
<dbReference type="EMBL" id="ABYH01000033">
    <property type="protein sequence ID" value="EEC98178.1"/>
    <property type="molecule type" value="Genomic_DNA"/>
</dbReference>
<evidence type="ECO:0000313" key="1">
    <source>
        <dbReference type="EMBL" id="EEC98178.1"/>
    </source>
</evidence>
<dbReference type="Proteomes" id="UP000005510">
    <property type="component" value="Unassembled WGS sequence"/>
</dbReference>
<evidence type="ECO:0000313" key="2">
    <source>
        <dbReference type="Proteomes" id="UP000005510"/>
    </source>
</evidence>
<gene>
    <name evidence="1" type="ORF">PRABACTJOHN_00393</name>
</gene>
<comment type="caution">
    <text evidence="1">The sequence shown here is derived from an EMBL/GenBank/DDBJ whole genome shotgun (WGS) entry which is preliminary data.</text>
</comment>
<organism evidence="1 2">
    <name type="scientific">Parabacteroides johnsonii DSM 18315</name>
    <dbReference type="NCBI Taxonomy" id="537006"/>
    <lineage>
        <taxon>Bacteria</taxon>
        <taxon>Pseudomonadati</taxon>
        <taxon>Bacteroidota</taxon>
        <taxon>Bacteroidia</taxon>
        <taxon>Bacteroidales</taxon>
        <taxon>Tannerellaceae</taxon>
        <taxon>Parabacteroides</taxon>
    </lineage>
</organism>
<dbReference type="HOGENOM" id="CLU_3219688_0_0_10"/>
<reference evidence="1 2" key="2">
    <citation type="submission" date="2008-10" db="EMBL/GenBank/DDBJ databases">
        <authorList>
            <person name="Fulton L."/>
            <person name="Clifton S."/>
            <person name="Fulton B."/>
            <person name="Xu J."/>
            <person name="Minx P."/>
            <person name="Pepin K.H."/>
            <person name="Johnson M."/>
            <person name="Bhonagiri V."/>
            <person name="Nash W.E."/>
            <person name="Mardis E.R."/>
            <person name="Wilson R.K."/>
        </authorList>
    </citation>
    <scope>NUCLEOTIDE SEQUENCE [LARGE SCALE GENOMIC DNA]</scope>
    <source>
        <strain evidence="1 2">DSM 18315</strain>
    </source>
</reference>
<sequence length="44" mass="5157">MYLEISSHLWLLLCKGMLNPHITQTIKEIFHQSERSLPAGFIFI</sequence>